<gene>
    <name evidence="2" type="ORF">NDK47_27305</name>
</gene>
<name>A0ABY4WG03_9BACL</name>
<organism evidence="2 3">
    <name type="scientific">Brevibacillus ruminantium</name>
    <dbReference type="NCBI Taxonomy" id="2950604"/>
    <lineage>
        <taxon>Bacteria</taxon>
        <taxon>Bacillati</taxon>
        <taxon>Bacillota</taxon>
        <taxon>Bacilli</taxon>
        <taxon>Bacillales</taxon>
        <taxon>Paenibacillaceae</taxon>
        <taxon>Brevibacillus</taxon>
    </lineage>
</organism>
<protein>
    <submittedName>
        <fullName evidence="2">DUF4179 domain-containing protein</fullName>
    </submittedName>
</protein>
<feature type="region of interest" description="Disordered" evidence="1">
    <location>
        <begin position="175"/>
        <end position="214"/>
    </location>
</feature>
<evidence type="ECO:0000313" key="3">
    <source>
        <dbReference type="Proteomes" id="UP001056500"/>
    </source>
</evidence>
<sequence length="383" mass="42038">MANKRTSQTIGRLFLAGVVTVAGISAVLPGETSTVQAAPVKTATGAQTKAAQANPSVTVNGMTVTVNEVFFDGSRMDIGYAIQIPNAQNEAEALKMAQTIKLWQFTVDNSDKPVPYKGNQEVERVNGNLFKGIRNIEFTEPLPDKFTLHAKVAFGNNVIDPKTTGQLDIPVVKQQKPEDGAELSPQVSPTTQSGAGGSATPAPDKAEEPLPKHVQQSYQKLLEAEPLLKSLKMTGYSKSPMTDNGQIRGVWGIALHETGNFDDKGKMFAAMQFDSTTGELLDYGSFGSPTFREEPKNSTQTEAFYRQKAAEFIQKLLGNEHVKQYQKTGTVEISMRTYNKTVERQTGTAQFDYNGERFQIVVDVNGYLHTYNRIPLSHLLKQR</sequence>
<dbReference type="EMBL" id="CP098755">
    <property type="protein sequence ID" value="USG65761.1"/>
    <property type="molecule type" value="Genomic_DNA"/>
</dbReference>
<evidence type="ECO:0000256" key="1">
    <source>
        <dbReference type="SAM" id="MobiDB-lite"/>
    </source>
</evidence>
<reference evidence="2" key="1">
    <citation type="submission" date="2022-06" db="EMBL/GenBank/DDBJ databases">
        <title>Genome sequencing of Brevibacillus sp. BB3-R1.</title>
        <authorList>
            <person name="Heo J."/>
            <person name="Lee D."/>
            <person name="Won M."/>
            <person name="Han B.-H."/>
            <person name="Hong S.-B."/>
            <person name="Kwon S.-W."/>
        </authorList>
    </citation>
    <scope>NUCLEOTIDE SEQUENCE</scope>
    <source>
        <strain evidence="2">BB3-R1</strain>
    </source>
</reference>
<dbReference type="Proteomes" id="UP001056500">
    <property type="component" value="Chromosome"/>
</dbReference>
<dbReference type="RefSeq" id="WP_251872851.1">
    <property type="nucleotide sequence ID" value="NZ_CP098755.1"/>
</dbReference>
<proteinExistence type="predicted"/>
<evidence type="ECO:0000313" key="2">
    <source>
        <dbReference type="EMBL" id="USG65761.1"/>
    </source>
</evidence>
<accession>A0ABY4WG03</accession>
<keyword evidence="3" id="KW-1185">Reference proteome</keyword>
<dbReference type="Gene3D" id="2.60.40.1630">
    <property type="entry name" value="bacillus anthracis domain"/>
    <property type="match status" value="1"/>
</dbReference>